<evidence type="ECO:0000313" key="1">
    <source>
        <dbReference type="EMBL" id="KAK4006131.1"/>
    </source>
</evidence>
<dbReference type="EMBL" id="JAOYFB010000002">
    <property type="protein sequence ID" value="KAK4006131.1"/>
    <property type="molecule type" value="Genomic_DNA"/>
</dbReference>
<evidence type="ECO:0000313" key="2">
    <source>
        <dbReference type="Proteomes" id="UP001234178"/>
    </source>
</evidence>
<sequence>MNYGLVLKECLVQSYTINIDQAVCFRLLQRMPAVKLRCKLSKLIPQSFTSQTDTYPDRMESE</sequence>
<organism evidence="1 2">
    <name type="scientific">Daphnia magna</name>
    <dbReference type="NCBI Taxonomy" id="35525"/>
    <lineage>
        <taxon>Eukaryota</taxon>
        <taxon>Metazoa</taxon>
        <taxon>Ecdysozoa</taxon>
        <taxon>Arthropoda</taxon>
        <taxon>Crustacea</taxon>
        <taxon>Branchiopoda</taxon>
        <taxon>Diplostraca</taxon>
        <taxon>Cladocera</taxon>
        <taxon>Anomopoda</taxon>
        <taxon>Daphniidae</taxon>
        <taxon>Daphnia</taxon>
    </lineage>
</organism>
<keyword evidence="2" id="KW-1185">Reference proteome</keyword>
<reference evidence="1 2" key="1">
    <citation type="journal article" date="2023" name="Nucleic Acids Res.">
        <title>The hologenome of Daphnia magna reveals possible DNA methylation and microbiome-mediated evolution of the host genome.</title>
        <authorList>
            <person name="Chaturvedi A."/>
            <person name="Li X."/>
            <person name="Dhandapani V."/>
            <person name="Marshall H."/>
            <person name="Kissane S."/>
            <person name="Cuenca-Cambronero M."/>
            <person name="Asole G."/>
            <person name="Calvet F."/>
            <person name="Ruiz-Romero M."/>
            <person name="Marangio P."/>
            <person name="Guigo R."/>
            <person name="Rago D."/>
            <person name="Mirbahai L."/>
            <person name="Eastwood N."/>
            <person name="Colbourne J.K."/>
            <person name="Zhou J."/>
            <person name="Mallon E."/>
            <person name="Orsini L."/>
        </authorList>
    </citation>
    <scope>NUCLEOTIDE SEQUENCE [LARGE SCALE GENOMIC DNA]</scope>
    <source>
        <strain evidence="1">LRV0_1</strain>
    </source>
</reference>
<comment type="caution">
    <text evidence="1">The sequence shown here is derived from an EMBL/GenBank/DDBJ whole genome shotgun (WGS) entry which is preliminary data.</text>
</comment>
<gene>
    <name evidence="1" type="ORF">OUZ56_011286</name>
</gene>
<dbReference type="Proteomes" id="UP001234178">
    <property type="component" value="Unassembled WGS sequence"/>
</dbReference>
<accession>A0ABQ9YZV8</accession>
<proteinExistence type="predicted"/>
<protein>
    <submittedName>
        <fullName evidence="1">Uncharacterized protein</fullName>
    </submittedName>
</protein>
<name>A0ABQ9YZV8_9CRUS</name>